<dbReference type="Pfam" id="PF17957">
    <property type="entry name" value="Big_7"/>
    <property type="match status" value="1"/>
</dbReference>
<dbReference type="SMART" id="SM00560">
    <property type="entry name" value="LamGL"/>
    <property type="match status" value="1"/>
</dbReference>
<evidence type="ECO:0000313" key="5">
    <source>
        <dbReference type="EMBL" id="GAA4157810.1"/>
    </source>
</evidence>
<feature type="signal peptide" evidence="3">
    <location>
        <begin position="1"/>
        <end position="29"/>
    </location>
</feature>
<keyword evidence="6" id="KW-1185">Reference proteome</keyword>
<protein>
    <recommendedName>
        <fullName evidence="4">LamG-like jellyroll fold domain-containing protein</fullName>
    </recommendedName>
</protein>
<reference evidence="5" key="2">
    <citation type="submission" date="2023-12" db="EMBL/GenBank/DDBJ databases">
        <authorList>
            <person name="Sun Q."/>
            <person name="Inoue M."/>
        </authorList>
    </citation>
    <scope>NUCLEOTIDE SEQUENCE</scope>
    <source>
        <strain evidence="5">JCM 17590</strain>
    </source>
</reference>
<dbReference type="Proteomes" id="UP001415169">
    <property type="component" value="Unassembled WGS sequence"/>
</dbReference>
<name>A0ABP7ZHJ7_9MICO</name>
<evidence type="ECO:0000256" key="3">
    <source>
        <dbReference type="SAM" id="SignalP"/>
    </source>
</evidence>
<dbReference type="Pfam" id="PF13385">
    <property type="entry name" value="Laminin_G_3"/>
    <property type="match status" value="1"/>
</dbReference>
<dbReference type="InterPro" id="IPR006558">
    <property type="entry name" value="LamG-like"/>
</dbReference>
<proteinExistence type="predicted"/>
<sequence length="533" mass="54938">MTKKALLPGALAVAGLSLAALLGPVSADAAPAVASAAPASPAAALNLPDGLESSLHDYLPFDGDATSTTGKPTTANDVSYVQGKFGQAAHFNSSTSWVSLDDLTSYPADYSFTMSTWVRSTQSGSDPSIFGNKDWNSGSNPGFVFSTRTSNIVLNINAGGVGRVDYTTSKPITDSAWHQVAFTVDRAAGTVTLFIDGAQSGTGSIAKFAGQPFTALKSLIGNDGTGSYNIGDVLDIDEFFLFDRALTPTEISDLYADSPGVQNEPTITVKDTSAGSGGIYSSVDFGLHAAALVDKFSINGVTTDIDDAVDYVVTGVKPGVLGAVDGANTLTLYTADGKTVSQSFTLDGTAPTIDLNENPGMTVGFDGAYQAVSFVLRDKGGLAKAMVNDYPVALPPQPVIGVSHIWPGSYHAVLGDNTITVTDVAGNIVSEHFTLTDKPLVKIASPAPGATVKGTTTVKVDLAGKSLTSYQLKLDGKQVASARNPETGEQDYTLNAAKQKNGSHVLTATVTDAAGHTAQASVTFTITGSSQHK</sequence>
<dbReference type="Gene3D" id="2.60.40.10">
    <property type="entry name" value="Immunoglobulins"/>
    <property type="match status" value="1"/>
</dbReference>
<feature type="chain" id="PRO_5047201934" description="LamG-like jellyroll fold domain-containing protein" evidence="3">
    <location>
        <begin position="30"/>
        <end position="533"/>
    </location>
</feature>
<evidence type="ECO:0000256" key="1">
    <source>
        <dbReference type="ARBA" id="ARBA00022729"/>
    </source>
</evidence>
<dbReference type="Gene3D" id="2.60.120.200">
    <property type="match status" value="1"/>
</dbReference>
<dbReference type="InterPro" id="IPR013320">
    <property type="entry name" value="ConA-like_dom_sf"/>
</dbReference>
<accession>A0ABP7ZHJ7</accession>
<evidence type="ECO:0000259" key="4">
    <source>
        <dbReference type="SMART" id="SM00560"/>
    </source>
</evidence>
<organism evidence="5 6">
    <name type="scientific">Gryllotalpicola daejeonensis</name>
    <dbReference type="NCBI Taxonomy" id="993087"/>
    <lineage>
        <taxon>Bacteria</taxon>
        <taxon>Bacillati</taxon>
        <taxon>Actinomycetota</taxon>
        <taxon>Actinomycetes</taxon>
        <taxon>Micrococcales</taxon>
        <taxon>Microbacteriaceae</taxon>
        <taxon>Gryllotalpicola</taxon>
    </lineage>
</organism>
<evidence type="ECO:0000313" key="6">
    <source>
        <dbReference type="Proteomes" id="UP001415169"/>
    </source>
</evidence>
<keyword evidence="1 3" id="KW-0732">Signal</keyword>
<dbReference type="InterPro" id="IPR013783">
    <property type="entry name" value="Ig-like_fold"/>
</dbReference>
<comment type="caution">
    <text evidence="5">The sequence shown here is derived from an EMBL/GenBank/DDBJ whole genome shotgun (WGS) entry which is preliminary data.</text>
</comment>
<dbReference type="EMBL" id="BAABBV010000001">
    <property type="protein sequence ID" value="GAA4157810.1"/>
    <property type="molecule type" value="Genomic_DNA"/>
</dbReference>
<feature type="domain" description="LamG-like jellyroll fold" evidence="4">
    <location>
        <begin position="110"/>
        <end position="249"/>
    </location>
</feature>
<dbReference type="RefSeq" id="WP_344790625.1">
    <property type="nucleotide sequence ID" value="NZ_BAABBV010000001.1"/>
</dbReference>
<gene>
    <name evidence="5" type="ORF">GCM10022286_09760</name>
</gene>
<evidence type="ECO:0000256" key="2">
    <source>
        <dbReference type="ARBA" id="ARBA00023157"/>
    </source>
</evidence>
<keyword evidence="2" id="KW-1015">Disulfide bond</keyword>
<reference evidence="5" key="1">
    <citation type="journal article" date="2014" name="Int. J. Syst. Evol. Microbiol.">
        <title>Complete genome of a new Firmicutes species belonging to the dominant human colonic microbiota ('Ruminococcus bicirculans') reveals two chromosomes and a selective capacity to utilize plant glucans.</title>
        <authorList>
            <consortium name="NISC Comparative Sequencing Program"/>
            <person name="Wegmann U."/>
            <person name="Louis P."/>
            <person name="Goesmann A."/>
            <person name="Henrissat B."/>
            <person name="Duncan S.H."/>
            <person name="Flint H.J."/>
        </authorList>
    </citation>
    <scope>NUCLEOTIDE SEQUENCE</scope>
    <source>
        <strain evidence="5">JCM 17590</strain>
    </source>
</reference>
<dbReference type="SUPFAM" id="SSF49899">
    <property type="entry name" value="Concanavalin A-like lectins/glucanases"/>
    <property type="match status" value="1"/>
</dbReference>